<reference evidence="10 11" key="1">
    <citation type="journal article" date="2013" name="Genome Announc.">
        <title>Complete Genome Sequence of the Carbazole Degrader Pseudomonas resinovorans Strain CA10 (NBRC 106553).</title>
        <authorList>
            <person name="Shintani M."/>
            <person name="Hosoyama A."/>
            <person name="Ohji S."/>
            <person name="Tsuchikane K."/>
            <person name="Takarada H."/>
            <person name="Yamazoe A."/>
            <person name="Fujita N."/>
            <person name="Nojiri H."/>
        </authorList>
    </citation>
    <scope>NUCLEOTIDE SEQUENCE [LARGE SCALE GENOMIC DNA]</scope>
    <source>
        <strain evidence="10 11">NBRC 106553</strain>
    </source>
</reference>
<dbReference type="KEGG" id="pre:PCA10_27080"/>
<evidence type="ECO:0000256" key="2">
    <source>
        <dbReference type="ARBA" id="ARBA00022617"/>
    </source>
</evidence>
<dbReference type="Gene3D" id="1.10.760.10">
    <property type="entry name" value="Cytochrome c-like domain"/>
    <property type="match status" value="2"/>
</dbReference>
<dbReference type="AlphaFoldDB" id="S6AJ20"/>
<keyword evidence="3 7" id="KW-0479">Metal-binding</keyword>
<feature type="domain" description="Cytochrome c" evidence="9">
    <location>
        <begin position="4"/>
        <end position="197"/>
    </location>
</feature>
<dbReference type="PRINTS" id="PR00605">
    <property type="entry name" value="CYTCHROMECIC"/>
</dbReference>
<protein>
    <submittedName>
        <fullName evidence="10">Putative cytochrome c</fullName>
    </submittedName>
</protein>
<feature type="binding site" description="axial binding residue" evidence="7">
    <location>
        <position position="72"/>
    </location>
    <ligand>
        <name>heme c</name>
        <dbReference type="ChEBI" id="CHEBI:61717"/>
        <label>1</label>
    </ligand>
    <ligandPart>
        <name>Fe</name>
        <dbReference type="ChEBI" id="CHEBI:18248"/>
    </ligandPart>
</feature>
<keyword evidence="8" id="KW-0732">Signal</keyword>
<evidence type="ECO:0000313" key="11">
    <source>
        <dbReference type="Proteomes" id="UP000015503"/>
    </source>
</evidence>
<keyword evidence="5 7" id="KW-0408">Iron</keyword>
<dbReference type="HOGENOM" id="CLU_076280_0_1_6"/>
<feature type="signal peptide" evidence="8">
    <location>
        <begin position="1"/>
        <end position="20"/>
    </location>
</feature>
<feature type="binding site" description="covalent" evidence="6">
    <location>
        <position position="132"/>
    </location>
    <ligand>
        <name>heme c</name>
        <dbReference type="ChEBI" id="CHEBI:61717"/>
        <label>2</label>
    </ligand>
</feature>
<dbReference type="Proteomes" id="UP000015503">
    <property type="component" value="Chromosome"/>
</dbReference>
<dbReference type="InterPro" id="IPR036909">
    <property type="entry name" value="Cyt_c-like_dom_sf"/>
</dbReference>
<feature type="binding site" description="covalent" evidence="6">
    <location>
        <position position="33"/>
    </location>
    <ligand>
        <name>heme c</name>
        <dbReference type="ChEBI" id="CHEBI:61717"/>
        <label>1</label>
    </ligand>
</feature>
<comment type="PTM">
    <text evidence="6">Binds 2 heme c groups covalently per subunit.</text>
</comment>
<organism evidence="10 11">
    <name type="scientific">Metapseudomonas resinovorans NBRC 106553</name>
    <dbReference type="NCBI Taxonomy" id="1245471"/>
    <lineage>
        <taxon>Bacteria</taxon>
        <taxon>Pseudomonadati</taxon>
        <taxon>Pseudomonadota</taxon>
        <taxon>Gammaproteobacteria</taxon>
        <taxon>Pseudomonadales</taxon>
        <taxon>Pseudomonadaceae</taxon>
        <taxon>Metapseudomonas</taxon>
    </lineage>
</organism>
<keyword evidence="4" id="KW-0249">Electron transport</keyword>
<feature type="binding site" description="axial binding residue" evidence="7">
    <location>
        <position position="34"/>
    </location>
    <ligand>
        <name>heme c</name>
        <dbReference type="ChEBI" id="CHEBI:61717"/>
        <label>1</label>
    </ligand>
    <ligandPart>
        <name>Fe</name>
        <dbReference type="ChEBI" id="CHEBI:18248"/>
    </ligandPart>
</feature>
<feature type="chain" id="PRO_5004545653" evidence="8">
    <location>
        <begin position="21"/>
        <end position="197"/>
    </location>
</feature>
<dbReference type="STRING" id="1245471.PCA10_27080"/>
<dbReference type="SUPFAM" id="SSF46626">
    <property type="entry name" value="Cytochrome c"/>
    <property type="match status" value="2"/>
</dbReference>
<evidence type="ECO:0000256" key="1">
    <source>
        <dbReference type="ARBA" id="ARBA00022448"/>
    </source>
</evidence>
<dbReference type="GO" id="GO:0005506">
    <property type="term" value="F:iron ion binding"/>
    <property type="evidence" value="ECO:0007669"/>
    <property type="project" value="InterPro"/>
</dbReference>
<sequence length="197" mass="20776">MSYANAAVAWLVLMASPVMALEMPKGAQPCVACHGQHGEGTALGPALAGLSEAYLDAQIENFISGRRSNPLMTPMAQGNADPQQRKPVLAYFAALGDTPKLQLRGQFSNGSPAERLYYQGDLSRSIPACYSCHGPSAVGGGPFPRLAGQRAEYLAAQLLAWQKGQRKGDPDNMMGAIAGRLSAQDIQALASYLAGIR</sequence>
<accession>S6AJ20</accession>
<dbReference type="GO" id="GO:0009055">
    <property type="term" value="F:electron transfer activity"/>
    <property type="evidence" value="ECO:0007669"/>
    <property type="project" value="InterPro"/>
</dbReference>
<dbReference type="GO" id="GO:0020037">
    <property type="term" value="F:heme binding"/>
    <property type="evidence" value="ECO:0007669"/>
    <property type="project" value="InterPro"/>
</dbReference>
<name>S6AJ20_METRE</name>
<evidence type="ECO:0000256" key="3">
    <source>
        <dbReference type="ARBA" id="ARBA00022723"/>
    </source>
</evidence>
<proteinExistence type="predicted"/>
<keyword evidence="11" id="KW-1185">Reference proteome</keyword>
<dbReference type="InterPro" id="IPR050597">
    <property type="entry name" value="Cytochrome_c_Oxidase_Subunit"/>
</dbReference>
<evidence type="ECO:0000256" key="7">
    <source>
        <dbReference type="PIRSR" id="PIRSR000005-2"/>
    </source>
</evidence>
<feature type="binding site" description="axial binding residue" evidence="7">
    <location>
        <position position="133"/>
    </location>
    <ligand>
        <name>heme c</name>
        <dbReference type="ChEBI" id="CHEBI:61717"/>
        <label>2</label>
    </ligand>
    <ligandPart>
        <name>Fe</name>
        <dbReference type="ChEBI" id="CHEBI:18248"/>
    </ligandPart>
</feature>
<dbReference type="Pfam" id="PF00034">
    <property type="entry name" value="Cytochrom_C"/>
    <property type="match status" value="2"/>
</dbReference>
<keyword evidence="1" id="KW-0813">Transport</keyword>
<evidence type="ECO:0000259" key="9">
    <source>
        <dbReference type="PROSITE" id="PS51007"/>
    </source>
</evidence>
<dbReference type="OrthoDB" id="9773456at2"/>
<dbReference type="PANTHER" id="PTHR33751:SF11">
    <property type="entry name" value="BLL4483 PROTEIN"/>
    <property type="match status" value="1"/>
</dbReference>
<dbReference type="InterPro" id="IPR008168">
    <property type="entry name" value="Cyt_C_IC"/>
</dbReference>
<feature type="binding site" description="covalent" evidence="6">
    <location>
        <position position="30"/>
    </location>
    <ligand>
        <name>heme c</name>
        <dbReference type="ChEBI" id="CHEBI:61717"/>
        <label>1</label>
    </ligand>
</feature>
<evidence type="ECO:0000313" key="10">
    <source>
        <dbReference type="EMBL" id="BAN48440.1"/>
    </source>
</evidence>
<dbReference type="PATRIC" id="fig|1245471.3.peg.2742"/>
<feature type="binding site" description="covalent" evidence="6">
    <location>
        <position position="129"/>
    </location>
    <ligand>
        <name>heme c</name>
        <dbReference type="ChEBI" id="CHEBI:61717"/>
        <label>2</label>
    </ligand>
</feature>
<evidence type="ECO:0000256" key="4">
    <source>
        <dbReference type="ARBA" id="ARBA00022982"/>
    </source>
</evidence>
<dbReference type="InterPro" id="IPR024167">
    <property type="entry name" value="Cytochrome_c4-like"/>
</dbReference>
<dbReference type="PROSITE" id="PS51007">
    <property type="entry name" value="CYTC"/>
    <property type="match status" value="1"/>
</dbReference>
<gene>
    <name evidence="10" type="ORF">PCA10_27080</name>
</gene>
<dbReference type="PANTHER" id="PTHR33751">
    <property type="entry name" value="CBB3-TYPE CYTOCHROME C OXIDASE SUBUNIT FIXP"/>
    <property type="match status" value="1"/>
</dbReference>
<evidence type="ECO:0000256" key="6">
    <source>
        <dbReference type="PIRSR" id="PIRSR000005-1"/>
    </source>
</evidence>
<dbReference type="EMBL" id="AP013068">
    <property type="protein sequence ID" value="BAN48440.1"/>
    <property type="molecule type" value="Genomic_DNA"/>
</dbReference>
<evidence type="ECO:0000256" key="8">
    <source>
        <dbReference type="SAM" id="SignalP"/>
    </source>
</evidence>
<dbReference type="RefSeq" id="WP_016492634.1">
    <property type="nucleotide sequence ID" value="NC_021499.1"/>
</dbReference>
<dbReference type="eggNOG" id="COG2863">
    <property type="taxonomic scope" value="Bacteria"/>
</dbReference>
<keyword evidence="2 6" id="KW-0349">Heme</keyword>
<feature type="binding site" description="axial binding residue" evidence="7">
    <location>
        <position position="174"/>
    </location>
    <ligand>
        <name>heme c</name>
        <dbReference type="ChEBI" id="CHEBI:61717"/>
        <label>2</label>
    </ligand>
    <ligandPart>
        <name>Fe</name>
        <dbReference type="ChEBI" id="CHEBI:18248"/>
    </ligandPart>
</feature>
<dbReference type="InterPro" id="IPR009056">
    <property type="entry name" value="Cyt_c-like_dom"/>
</dbReference>
<dbReference type="PIRSF" id="PIRSF000005">
    <property type="entry name" value="Cytochrome_c4"/>
    <property type="match status" value="1"/>
</dbReference>
<dbReference type="GO" id="GO:0042597">
    <property type="term" value="C:periplasmic space"/>
    <property type="evidence" value="ECO:0007669"/>
    <property type="project" value="InterPro"/>
</dbReference>
<evidence type="ECO:0000256" key="5">
    <source>
        <dbReference type="ARBA" id="ARBA00023004"/>
    </source>
</evidence>